<dbReference type="SUPFAM" id="SSF53850">
    <property type="entry name" value="Periplasmic binding protein-like II"/>
    <property type="match status" value="1"/>
</dbReference>
<dbReference type="PANTHER" id="PTHR30290:SF83">
    <property type="entry name" value="ABC TRANSPORTER SUBSTRATE-BINDING PROTEIN"/>
    <property type="match status" value="1"/>
</dbReference>
<evidence type="ECO:0000313" key="2">
    <source>
        <dbReference type="EMBL" id="ADG97592.1"/>
    </source>
</evidence>
<reference evidence="2 3" key="1">
    <citation type="journal article" date="2010" name="Stand. Genomic Sci.">
        <title>Complete genome sequence of Segniliparus rotundus type strain (CDC 1076).</title>
        <authorList>
            <person name="Sikorski J."/>
            <person name="Lapidus A."/>
            <person name="Copeland A."/>
            <person name="Misra M."/>
            <person name="Glavina Del Rio T."/>
            <person name="Nolan M."/>
            <person name="Lucas S."/>
            <person name="Chen F."/>
            <person name="Tice H."/>
            <person name="Cheng J.F."/>
            <person name="Jando M."/>
            <person name="Schneider S."/>
            <person name="Bruce D."/>
            <person name="Goodwin L."/>
            <person name="Pitluck S."/>
            <person name="Liolios K."/>
            <person name="Mikhailova N."/>
            <person name="Pati A."/>
            <person name="Ivanova N."/>
            <person name="Mavromatis K."/>
            <person name="Chen A."/>
            <person name="Palaniappan K."/>
            <person name="Chertkov O."/>
            <person name="Land M."/>
            <person name="Hauser L."/>
            <person name="Chang Y.J."/>
            <person name="Jeffries C.D."/>
            <person name="Brettin T."/>
            <person name="Detter J.C."/>
            <person name="Han C."/>
            <person name="Rohde M."/>
            <person name="Goker M."/>
            <person name="Bristow J."/>
            <person name="Eisen J.A."/>
            <person name="Markowitz V."/>
            <person name="Hugenholtz P."/>
            <person name="Kyrpides N.C."/>
            <person name="Klenk H.P."/>
        </authorList>
    </citation>
    <scope>NUCLEOTIDE SEQUENCE [LARGE SCALE GENOMIC DNA]</scope>
    <source>
        <strain evidence="3">ATCC BAA-972 / CDC 1076 / CIP 108378 / DSM 44985 / JCM 13578</strain>
    </source>
</reference>
<dbReference type="PANTHER" id="PTHR30290">
    <property type="entry name" value="PERIPLASMIC BINDING COMPONENT OF ABC TRANSPORTER"/>
    <property type="match status" value="1"/>
</dbReference>
<dbReference type="Gene3D" id="3.90.76.10">
    <property type="entry name" value="Dipeptide-binding Protein, Domain 1"/>
    <property type="match status" value="1"/>
</dbReference>
<dbReference type="EMBL" id="CP001958">
    <property type="protein sequence ID" value="ADG97592.1"/>
    <property type="molecule type" value="Genomic_DNA"/>
</dbReference>
<dbReference type="CDD" id="cd00995">
    <property type="entry name" value="PBP2_NikA_DppA_OppA_like"/>
    <property type="match status" value="1"/>
</dbReference>
<dbReference type="InterPro" id="IPR000914">
    <property type="entry name" value="SBP_5_dom"/>
</dbReference>
<dbReference type="STRING" id="640132.Srot_1119"/>
<evidence type="ECO:0000259" key="1">
    <source>
        <dbReference type="Pfam" id="PF00496"/>
    </source>
</evidence>
<dbReference type="Pfam" id="PF00496">
    <property type="entry name" value="SBP_bac_5"/>
    <property type="match status" value="1"/>
</dbReference>
<dbReference type="GO" id="GO:0015833">
    <property type="term" value="P:peptide transport"/>
    <property type="evidence" value="ECO:0007669"/>
    <property type="project" value="TreeGrafter"/>
</dbReference>
<dbReference type="KEGG" id="srt:Srot_1119"/>
<name>D6ZF68_SEGRD</name>
<dbReference type="PIRSF" id="PIRSF002741">
    <property type="entry name" value="MppA"/>
    <property type="match status" value="1"/>
</dbReference>
<dbReference type="Proteomes" id="UP000002247">
    <property type="component" value="Chromosome"/>
</dbReference>
<feature type="domain" description="Solute-binding protein family 5" evidence="1">
    <location>
        <begin position="98"/>
        <end position="480"/>
    </location>
</feature>
<dbReference type="eggNOG" id="COG4166">
    <property type="taxonomic scope" value="Bacteria"/>
</dbReference>
<dbReference type="HOGENOM" id="CLU_017028_0_3_11"/>
<proteinExistence type="predicted"/>
<accession>D6ZF68</accession>
<dbReference type="AlphaFoldDB" id="D6ZF68"/>
<keyword evidence="3" id="KW-1185">Reference proteome</keyword>
<organism evidence="2 3">
    <name type="scientific">Segniliparus rotundus (strain ATCC BAA-972 / CDC 1076 / CIP 108378 / DSM 44985 / JCM 13578)</name>
    <dbReference type="NCBI Taxonomy" id="640132"/>
    <lineage>
        <taxon>Bacteria</taxon>
        <taxon>Bacillati</taxon>
        <taxon>Actinomycetota</taxon>
        <taxon>Actinomycetes</taxon>
        <taxon>Mycobacteriales</taxon>
        <taxon>Segniliparaceae</taxon>
        <taxon>Segniliparus</taxon>
    </lineage>
</organism>
<dbReference type="InterPro" id="IPR039424">
    <property type="entry name" value="SBP_5"/>
</dbReference>
<dbReference type="Gene3D" id="3.40.190.10">
    <property type="entry name" value="Periplasmic binding protein-like II"/>
    <property type="match status" value="1"/>
</dbReference>
<dbReference type="GO" id="GO:0043190">
    <property type="term" value="C:ATP-binding cassette (ABC) transporter complex"/>
    <property type="evidence" value="ECO:0007669"/>
    <property type="project" value="InterPro"/>
</dbReference>
<sequence length="563" mass="62571">MRRCIAQFHRKLLGEGVSNRRPLPARQMFSAAVAVFVLVGALAACAPTRAGADSRFITVLSIEPQNPLIPSNTNEIGGGWIVDRLFAGLEYLDADGNPHEDAAESVALSADRLVYTINIRPGQTFSNGEPVTARSYVDAWNFGALSTNAQLQASAYEKIAGYEDLAADPPRSKAMSGLKVLGDLVFTVTLSQPAVDFKSALAWSPYYPMPRVAYRDVRAFGERPIGNGPYELASPDAWQHNVRIDLKRSPAYHGPRRVKNDGLSLIFYQSHEAGYADLVGGNLDFLYLLPDNVLGVYKRDLGDRWLKQPTAQNLQFSIPFYLPHFNGEEGRLRRRAIIEAINREQIAKVIFYDTRTPMRDFTSSALPGFDPHIPGSAVLDYNPEQARALWAQADRISPWQGTLFFVYNADGGHQALVDATTNYLRRTLGISAEGMPKQSFKEVRDLATRRQMPGPFRNGWLGDYPTALNFLETQFVTSAGSNDTLYANPRFDELLRQAESAPDRQAALVSIRQAQSILFEDLPVLPMFDYVAVAGYSTRLDNPRSTWNGAPDFENLQLKDGLR</sequence>
<dbReference type="InterPro" id="IPR030678">
    <property type="entry name" value="Peptide/Ni-bd"/>
</dbReference>
<evidence type="ECO:0000313" key="3">
    <source>
        <dbReference type="Proteomes" id="UP000002247"/>
    </source>
</evidence>
<dbReference type="GO" id="GO:0042597">
    <property type="term" value="C:periplasmic space"/>
    <property type="evidence" value="ECO:0007669"/>
    <property type="project" value="UniProtKB-ARBA"/>
</dbReference>
<dbReference type="GO" id="GO:1904680">
    <property type="term" value="F:peptide transmembrane transporter activity"/>
    <property type="evidence" value="ECO:0007669"/>
    <property type="project" value="TreeGrafter"/>
</dbReference>
<dbReference type="Gene3D" id="3.10.105.10">
    <property type="entry name" value="Dipeptide-binding Protein, Domain 3"/>
    <property type="match status" value="1"/>
</dbReference>
<protein>
    <submittedName>
        <fullName evidence="2">Extracellular solute-binding protein family 5</fullName>
    </submittedName>
</protein>
<gene>
    <name evidence="2" type="ordered locus">Srot_1119</name>
</gene>